<gene>
    <name evidence="1" type="ORF">SDC9_72233</name>
</gene>
<name>A0A644YGX1_9ZZZZ</name>
<dbReference type="EMBL" id="VSSQ01004566">
    <property type="protein sequence ID" value="MPM25733.1"/>
    <property type="molecule type" value="Genomic_DNA"/>
</dbReference>
<comment type="caution">
    <text evidence="1">The sequence shown here is derived from an EMBL/GenBank/DDBJ whole genome shotgun (WGS) entry which is preliminary data.</text>
</comment>
<accession>A0A644YGX1</accession>
<sequence length="65" mass="7065">MGDALTVGGFLYGEKEAHRRVSEGFVDVAAEHLRVLVAHKDLPGGVHVADQSLGVRDVNRKIEEI</sequence>
<reference evidence="1" key="1">
    <citation type="submission" date="2019-08" db="EMBL/GenBank/DDBJ databases">
        <authorList>
            <person name="Kucharzyk K."/>
            <person name="Murdoch R.W."/>
            <person name="Higgins S."/>
            <person name="Loffler F."/>
        </authorList>
    </citation>
    <scope>NUCLEOTIDE SEQUENCE</scope>
</reference>
<dbReference type="AlphaFoldDB" id="A0A644YGX1"/>
<evidence type="ECO:0000313" key="1">
    <source>
        <dbReference type="EMBL" id="MPM25733.1"/>
    </source>
</evidence>
<proteinExistence type="predicted"/>
<organism evidence="1">
    <name type="scientific">bioreactor metagenome</name>
    <dbReference type="NCBI Taxonomy" id="1076179"/>
    <lineage>
        <taxon>unclassified sequences</taxon>
        <taxon>metagenomes</taxon>
        <taxon>ecological metagenomes</taxon>
    </lineage>
</organism>
<protein>
    <submittedName>
        <fullName evidence="1">Uncharacterized protein</fullName>
    </submittedName>
</protein>